<comment type="similarity">
    <text evidence="1">Belongs to the ATG10 family.</text>
</comment>
<gene>
    <name evidence="7" type="ORF">CAPTEDRAFT_225544</name>
</gene>
<accession>R7T4Q0</accession>
<evidence type="ECO:0000313" key="9">
    <source>
        <dbReference type="Proteomes" id="UP000014760"/>
    </source>
</evidence>
<dbReference type="OMA" id="WKTSKDC"/>
<dbReference type="GO" id="GO:0000422">
    <property type="term" value="P:autophagy of mitochondrion"/>
    <property type="evidence" value="ECO:0007669"/>
    <property type="project" value="TreeGrafter"/>
</dbReference>
<dbReference type="GO" id="GO:0005829">
    <property type="term" value="C:cytosol"/>
    <property type="evidence" value="ECO:0007669"/>
    <property type="project" value="TreeGrafter"/>
</dbReference>
<keyword evidence="5" id="KW-0072">Autophagy</keyword>
<name>R7T4Q0_CAPTE</name>
<protein>
    <recommendedName>
        <fullName evidence="2">Ubiquitin-like-conjugating enzyme ATG10</fullName>
    </recommendedName>
    <alternativeName>
        <fullName evidence="6">Autophagy-related protein 10</fullName>
    </alternativeName>
</protein>
<evidence type="ECO:0000256" key="1">
    <source>
        <dbReference type="ARBA" id="ARBA00005696"/>
    </source>
</evidence>
<dbReference type="PANTHER" id="PTHR14957:SF1">
    <property type="entry name" value="UBIQUITIN-LIKE-CONJUGATING ENZYME ATG10"/>
    <property type="match status" value="1"/>
</dbReference>
<dbReference type="InterPro" id="IPR007135">
    <property type="entry name" value="Atg3/Atg10"/>
</dbReference>
<reference evidence="8" key="3">
    <citation type="submission" date="2015-06" db="UniProtKB">
        <authorList>
            <consortium name="EnsemblMetazoa"/>
        </authorList>
    </citation>
    <scope>IDENTIFICATION</scope>
</reference>
<evidence type="ECO:0000256" key="2">
    <source>
        <dbReference type="ARBA" id="ARBA00021099"/>
    </source>
</evidence>
<organism evidence="7">
    <name type="scientific">Capitella teleta</name>
    <name type="common">Polychaete worm</name>
    <dbReference type="NCBI Taxonomy" id="283909"/>
    <lineage>
        <taxon>Eukaryota</taxon>
        <taxon>Metazoa</taxon>
        <taxon>Spiralia</taxon>
        <taxon>Lophotrochozoa</taxon>
        <taxon>Annelida</taxon>
        <taxon>Polychaeta</taxon>
        <taxon>Sedentaria</taxon>
        <taxon>Scolecida</taxon>
        <taxon>Capitellidae</taxon>
        <taxon>Capitella</taxon>
    </lineage>
</organism>
<dbReference type="GO" id="GO:0061651">
    <property type="term" value="F:Atg12 conjugating enzyme activity"/>
    <property type="evidence" value="ECO:0007669"/>
    <property type="project" value="TreeGrafter"/>
</dbReference>
<dbReference type="Pfam" id="PF03987">
    <property type="entry name" value="Autophagy_act_C"/>
    <property type="match status" value="1"/>
</dbReference>
<dbReference type="PANTHER" id="PTHR14957">
    <property type="entry name" value="UBIQUITIN-LIKE-CONJUGATING ENZYME ATG10"/>
    <property type="match status" value="1"/>
</dbReference>
<dbReference type="STRING" id="283909.R7T4Q0"/>
<dbReference type="GO" id="GO:0032446">
    <property type="term" value="P:protein modification by small protein conjugation"/>
    <property type="evidence" value="ECO:0007669"/>
    <property type="project" value="TreeGrafter"/>
</dbReference>
<reference evidence="9" key="1">
    <citation type="submission" date="2012-12" db="EMBL/GenBank/DDBJ databases">
        <authorList>
            <person name="Hellsten U."/>
            <person name="Grimwood J."/>
            <person name="Chapman J.A."/>
            <person name="Shapiro H."/>
            <person name="Aerts A."/>
            <person name="Otillar R.P."/>
            <person name="Terry A.Y."/>
            <person name="Boore J.L."/>
            <person name="Simakov O."/>
            <person name="Marletaz F."/>
            <person name="Cho S.-J."/>
            <person name="Edsinger-Gonzales E."/>
            <person name="Havlak P."/>
            <person name="Kuo D.-H."/>
            <person name="Larsson T."/>
            <person name="Lv J."/>
            <person name="Arendt D."/>
            <person name="Savage R."/>
            <person name="Osoegawa K."/>
            <person name="de Jong P."/>
            <person name="Lindberg D.R."/>
            <person name="Seaver E.C."/>
            <person name="Weisblat D.A."/>
            <person name="Putnam N.H."/>
            <person name="Grigoriev I.V."/>
            <person name="Rokhsar D.S."/>
        </authorList>
    </citation>
    <scope>NUCLEOTIDE SEQUENCE</scope>
    <source>
        <strain evidence="9">I ESC-2004</strain>
    </source>
</reference>
<dbReference type="GO" id="GO:0000045">
    <property type="term" value="P:autophagosome assembly"/>
    <property type="evidence" value="ECO:0007669"/>
    <property type="project" value="TreeGrafter"/>
</dbReference>
<dbReference type="AlphaFoldDB" id="R7T4Q0"/>
<dbReference type="Gene3D" id="3.30.1460.50">
    <property type="match status" value="1"/>
</dbReference>
<evidence type="ECO:0000313" key="8">
    <source>
        <dbReference type="EnsemblMetazoa" id="CapteP225544"/>
    </source>
</evidence>
<evidence type="ECO:0000256" key="5">
    <source>
        <dbReference type="ARBA" id="ARBA00023006"/>
    </source>
</evidence>
<dbReference type="Proteomes" id="UP000014760">
    <property type="component" value="Unassembled WGS sequence"/>
</dbReference>
<dbReference type="EMBL" id="KB312025">
    <property type="protein sequence ID" value="ELT88047.1"/>
    <property type="molecule type" value="Genomic_DNA"/>
</dbReference>
<dbReference type="EnsemblMetazoa" id="CapteT225544">
    <property type="protein sequence ID" value="CapteP225544"/>
    <property type="gene ID" value="CapteG225544"/>
</dbReference>
<dbReference type="EMBL" id="AMQN01003529">
    <property type="status" value="NOT_ANNOTATED_CDS"/>
    <property type="molecule type" value="Genomic_DNA"/>
</dbReference>
<dbReference type="OrthoDB" id="4089664at2759"/>
<dbReference type="HOGENOM" id="CLU_072332_4_0_1"/>
<keyword evidence="3" id="KW-0808">Transferase</keyword>
<keyword evidence="4" id="KW-0833">Ubl conjugation pathway</keyword>
<evidence type="ECO:0000256" key="4">
    <source>
        <dbReference type="ARBA" id="ARBA00022786"/>
    </source>
</evidence>
<evidence type="ECO:0000256" key="3">
    <source>
        <dbReference type="ARBA" id="ARBA00022679"/>
    </source>
</evidence>
<keyword evidence="9" id="KW-1185">Reference proteome</keyword>
<evidence type="ECO:0000256" key="6">
    <source>
        <dbReference type="ARBA" id="ARBA00029833"/>
    </source>
</evidence>
<reference evidence="7 9" key="2">
    <citation type="journal article" date="2013" name="Nature">
        <title>Insights into bilaterian evolution from three spiralian genomes.</title>
        <authorList>
            <person name="Simakov O."/>
            <person name="Marletaz F."/>
            <person name="Cho S.J."/>
            <person name="Edsinger-Gonzales E."/>
            <person name="Havlak P."/>
            <person name="Hellsten U."/>
            <person name="Kuo D.H."/>
            <person name="Larsson T."/>
            <person name="Lv J."/>
            <person name="Arendt D."/>
            <person name="Savage R."/>
            <person name="Osoegawa K."/>
            <person name="de Jong P."/>
            <person name="Grimwood J."/>
            <person name="Chapman J.A."/>
            <person name="Shapiro H."/>
            <person name="Aerts A."/>
            <person name="Otillar R.P."/>
            <person name="Terry A.Y."/>
            <person name="Boore J.L."/>
            <person name="Grigoriev I.V."/>
            <person name="Lindberg D.R."/>
            <person name="Seaver E.C."/>
            <person name="Weisblat D.A."/>
            <person name="Putnam N.H."/>
            <person name="Rokhsar D.S."/>
        </authorList>
    </citation>
    <scope>NUCLEOTIDE SEQUENCE</scope>
    <source>
        <strain evidence="7 9">I ESC-2004</strain>
    </source>
</reference>
<sequence>MAEGLLLSEDEFHQGIYELKELSDRIGDLWVLASEKSSKFLSKRVIQYLPLCPEQTDDSPRDEIAVLEKEESLETLSDLEITATETSERILCSCEYHIIFSSSYGVPVLYFNFYKQDGSLLKLNDVWSTIPDAFNDRLIEEKWTFITQQEHPIRHKPFFHLHPCHTGQLMKASSSLSTSNTPLEYIIRWMSSIAPVVHLNVPMKYAHFLPDGTPG</sequence>
<evidence type="ECO:0000313" key="7">
    <source>
        <dbReference type="EMBL" id="ELT88047.1"/>
    </source>
</evidence>
<proteinExistence type="inferred from homology"/>
<dbReference type="FunCoup" id="R7T4Q0">
    <property type="interactions" value="74"/>
</dbReference>